<evidence type="ECO:0008006" key="3">
    <source>
        <dbReference type="Google" id="ProtNLM"/>
    </source>
</evidence>
<dbReference type="AlphaFoldDB" id="A0A512RP40"/>
<evidence type="ECO:0000313" key="2">
    <source>
        <dbReference type="Proteomes" id="UP000321436"/>
    </source>
</evidence>
<accession>A0A512RP40</accession>
<sequence length="175" mass="19886">MQLRNEILKEHSKAHSLVIAGWIGNDPARMKALMQLFLHDEYRVVQRAAWIMSLVAKEHPALLTPHLHSMVHRMGDAGIPVAVKRNVVRVLQYLEVPEDLQGPVMDYCFRFLEDPQETVAVRAFSMTVLAGLAKQYPDIRHEIVLLIEDQLREGATAAFISRGKKTLKELSKIRG</sequence>
<dbReference type="Proteomes" id="UP000321436">
    <property type="component" value="Unassembled WGS sequence"/>
</dbReference>
<proteinExistence type="predicted"/>
<dbReference type="InterPro" id="IPR011989">
    <property type="entry name" value="ARM-like"/>
</dbReference>
<dbReference type="EMBL" id="BKAU01000004">
    <property type="protein sequence ID" value="GEP97468.1"/>
    <property type="molecule type" value="Genomic_DNA"/>
</dbReference>
<dbReference type="InterPro" id="IPR016024">
    <property type="entry name" value="ARM-type_fold"/>
</dbReference>
<comment type="caution">
    <text evidence="1">The sequence shown here is derived from an EMBL/GenBank/DDBJ whole genome shotgun (WGS) entry which is preliminary data.</text>
</comment>
<organism evidence="1 2">
    <name type="scientific">Chitinophaga cymbidii</name>
    <dbReference type="NCBI Taxonomy" id="1096750"/>
    <lineage>
        <taxon>Bacteria</taxon>
        <taxon>Pseudomonadati</taxon>
        <taxon>Bacteroidota</taxon>
        <taxon>Chitinophagia</taxon>
        <taxon>Chitinophagales</taxon>
        <taxon>Chitinophagaceae</taxon>
        <taxon>Chitinophaga</taxon>
    </lineage>
</organism>
<dbReference type="RefSeq" id="WP_146865053.1">
    <property type="nucleotide sequence ID" value="NZ_BKAU01000004.1"/>
</dbReference>
<dbReference type="Gene3D" id="1.25.10.10">
    <property type="entry name" value="Leucine-rich Repeat Variant"/>
    <property type="match status" value="1"/>
</dbReference>
<gene>
    <name evidence="1" type="ORF">CCY01nite_37280</name>
</gene>
<name>A0A512RP40_9BACT</name>
<dbReference type="SUPFAM" id="SSF48371">
    <property type="entry name" value="ARM repeat"/>
    <property type="match status" value="1"/>
</dbReference>
<protein>
    <recommendedName>
        <fullName evidence="3">HEAT repeat domain-containing protein</fullName>
    </recommendedName>
</protein>
<evidence type="ECO:0000313" key="1">
    <source>
        <dbReference type="EMBL" id="GEP97468.1"/>
    </source>
</evidence>
<keyword evidence="2" id="KW-1185">Reference proteome</keyword>
<dbReference type="OrthoDB" id="667893at2"/>
<reference evidence="1 2" key="1">
    <citation type="submission" date="2019-07" db="EMBL/GenBank/DDBJ databases">
        <title>Whole genome shotgun sequence of Chitinophaga cymbidii NBRC 109752.</title>
        <authorList>
            <person name="Hosoyama A."/>
            <person name="Uohara A."/>
            <person name="Ohji S."/>
            <person name="Ichikawa N."/>
        </authorList>
    </citation>
    <scope>NUCLEOTIDE SEQUENCE [LARGE SCALE GENOMIC DNA]</scope>
    <source>
        <strain evidence="1 2">NBRC 109752</strain>
    </source>
</reference>